<dbReference type="GO" id="GO:0016887">
    <property type="term" value="F:ATP hydrolysis activity"/>
    <property type="evidence" value="ECO:0007669"/>
    <property type="project" value="InterPro"/>
</dbReference>
<dbReference type="EMBL" id="CADEAL010000412">
    <property type="protein sequence ID" value="CAB1419809.1"/>
    <property type="molecule type" value="Genomic_DNA"/>
</dbReference>
<keyword evidence="3 11" id="KW-0853">WD repeat</keyword>
<feature type="coiled-coil region" evidence="12">
    <location>
        <begin position="864"/>
        <end position="926"/>
    </location>
</feature>
<evidence type="ECO:0000256" key="11">
    <source>
        <dbReference type="PROSITE-ProRule" id="PRU00221"/>
    </source>
</evidence>
<feature type="region of interest" description="Disordered" evidence="13">
    <location>
        <begin position="746"/>
        <end position="792"/>
    </location>
</feature>
<dbReference type="InterPro" id="IPR036890">
    <property type="entry name" value="HATPase_C_sf"/>
</dbReference>
<feature type="repeat" description="WD" evidence="11">
    <location>
        <begin position="1176"/>
        <end position="1217"/>
    </location>
</feature>
<evidence type="ECO:0000256" key="7">
    <source>
        <dbReference type="ARBA" id="ARBA00022833"/>
    </source>
</evidence>
<dbReference type="InterPro" id="IPR045261">
    <property type="entry name" value="MORC_ATPase"/>
</dbReference>
<dbReference type="InterPro" id="IPR019775">
    <property type="entry name" value="WD40_repeat_CS"/>
</dbReference>
<feature type="compositionally biased region" description="Polar residues" evidence="13">
    <location>
        <begin position="747"/>
        <end position="762"/>
    </location>
</feature>
<keyword evidence="8" id="KW-0156">Chromatin regulator</keyword>
<evidence type="ECO:0000313" key="15">
    <source>
        <dbReference type="EMBL" id="CAB1419809.1"/>
    </source>
</evidence>
<dbReference type="InterPro" id="IPR015943">
    <property type="entry name" value="WD40/YVTN_repeat-like_dom_sf"/>
</dbReference>
<dbReference type="Pfam" id="PF17942">
    <property type="entry name" value="Morc6_S5"/>
    <property type="match status" value="1"/>
</dbReference>
<evidence type="ECO:0000256" key="4">
    <source>
        <dbReference type="ARBA" id="ARBA00022723"/>
    </source>
</evidence>
<dbReference type="SMART" id="SM00320">
    <property type="entry name" value="WD40"/>
    <property type="match status" value="4"/>
</dbReference>
<evidence type="ECO:0000256" key="10">
    <source>
        <dbReference type="ARBA" id="ARBA00023242"/>
    </source>
</evidence>
<evidence type="ECO:0000256" key="3">
    <source>
        <dbReference type="ARBA" id="ARBA00022574"/>
    </source>
</evidence>
<accession>A0A9N7YD02</accession>
<evidence type="ECO:0000256" key="1">
    <source>
        <dbReference type="ARBA" id="ARBA00004123"/>
    </source>
</evidence>
<evidence type="ECO:0000256" key="6">
    <source>
        <dbReference type="ARBA" id="ARBA00022771"/>
    </source>
</evidence>
<evidence type="ECO:0000256" key="13">
    <source>
        <dbReference type="SAM" id="MobiDB-lite"/>
    </source>
</evidence>
<feature type="region of interest" description="Disordered" evidence="13">
    <location>
        <begin position="589"/>
        <end position="611"/>
    </location>
</feature>
<dbReference type="FunFam" id="2.130.10.10:FF:000852">
    <property type="entry name" value="Chromatin assembly factor 1 subunit B"/>
    <property type="match status" value="1"/>
</dbReference>
<gene>
    <name evidence="15" type="ORF">PLEPLA_LOCUS7660</name>
</gene>
<sequence>MAARTDLGVPLSTLCPKYLHANSTSHTWPFSAIAELIDNAYDPDVNAKQFWIDKTVVDGQECLSFMDNGDGLNDVAIQRMLSFGYSDKTVVKGKAPIGIYGNGFKSGSMRLGKDAIVFSKSKTSSCIGMLSQTYLEEIEAEQIIGEKDKVSLQHILRYSIFKKQEDLLKELQAINSSWSPGKTGTRIIIWNLRRTSVGELEFDFKKDRYDIQIPSDINELGSDTQLSSYIPESVYSLRAYCSILYLKPRMQIVIRGQKVQSQLIAKSLASIRKDHYNPTFLPKRVPITFGYNTKSKEQYGMMMYHKNRLIKAYERVGCQMRANKQGVGVIGVIECNYLNPTHNKQSFDETDQYRKTMTNMATKLEEYCKEIHYSKNKDNPNSTTPVEDTMKRPDQNWAQCDNCCQWRKLPDGIDCDKLPKEWFCHMNPDPQFRSCQVEEEPEDSDDEQPSYHKTYKQQEKMDKKQQEMNRKKEEENRRRQEELRVANLARENRDLQRQLKRQQRQMTVESPSTSITPKRRSNAGSTPVRPSTILQADCSPSYSDGLPFISNVVSLSKSRPRKKRERSVSPPTTAKRYLANDFERSICDTPTSVDVSAPCSPSEPVGEEWDDDTDEDIFLLEDVSTPKPKDPCFALTKVKIEPEPTDAGISMVLECRDDVGVESETHTAGESSTGSAAVGADPSPAPPPQMTSTNTQTEAPKVKKEEEDPTQTEGNGVAGPSTSNVNGVEHISRASCNEEGVIKQESEVNTQNDHQRNLQNGVTHPMEGDEIAGPSRAPFSPPNNPSVTDVQEQQDQLLELLQETAQERDSLKDEVKRLTCQLQEMQSRLLEPSEINDKRRWSHQASQTLKTEETVEGIDYKSMFEKAKEKVDELIKEKEALLAATESESSCVQDDEKASDEIALQVDSLMRELDQKHMENEALLAKNDILHVERMTLAEDLRGLRSMLQQQRENAGEGSTTQRQRTTDSSAQTDTEEAAGATVAGGDSGSDTFRSLIELRQNIGRLLITSIPALSLDQVNFECNVIDEILEQFLDSSAGKRSRSVLNIKEMKVVTCEIAWHNKEPVYSVDFQHSADGRVRRLATAGVDTTVRLWRVDTGSDGKAAVELLSNLARHTKAVNVVRFSPNGELLASGGDDAAILLWKLNDSKEPDQLPAFQEDEDAQLNKESWSVVKTLRGHIEDVYDISWTRDGNFMVSGSVDNTAIMWDINKGQKLCILNDHKSYVQGVTWDPLGQYVATLSCDRVMRVYSAHTKKKAFSISKMSLGHFQRER</sequence>
<keyword evidence="10" id="KW-0539">Nucleus</keyword>
<dbReference type="InterPro" id="IPR001680">
    <property type="entry name" value="WD40_rpt"/>
</dbReference>
<dbReference type="GO" id="GO:0016605">
    <property type="term" value="C:PML body"/>
    <property type="evidence" value="ECO:0007669"/>
    <property type="project" value="TreeGrafter"/>
</dbReference>
<dbReference type="InterPro" id="IPR011124">
    <property type="entry name" value="Znf_CW"/>
</dbReference>
<feature type="region of interest" description="Disordered" evidence="13">
    <location>
        <begin position="949"/>
        <end position="987"/>
    </location>
</feature>
<evidence type="ECO:0000256" key="9">
    <source>
        <dbReference type="ARBA" id="ARBA00023054"/>
    </source>
</evidence>
<comment type="caution">
    <text evidence="15">The sequence shown here is derived from an EMBL/GenBank/DDBJ whole genome shotgun (WGS) entry which is preliminary data.</text>
</comment>
<dbReference type="Pfam" id="PF24105">
    <property type="entry name" value="Beta-prop_CAF1B_HIR1"/>
    <property type="match status" value="1"/>
</dbReference>
<feature type="compositionally biased region" description="Polar residues" evidence="13">
    <location>
        <begin position="506"/>
        <end position="536"/>
    </location>
</feature>
<dbReference type="Gene3D" id="2.130.10.10">
    <property type="entry name" value="YVTN repeat-like/Quinoprotein amine dehydrogenase"/>
    <property type="match status" value="2"/>
</dbReference>
<dbReference type="InterPro" id="IPR055410">
    <property type="entry name" value="Beta-prop_CAF1B_HIR1"/>
</dbReference>
<keyword evidence="6" id="KW-0863">Zinc-finger</keyword>
<evidence type="ECO:0000256" key="12">
    <source>
        <dbReference type="SAM" id="Coils"/>
    </source>
</evidence>
<feature type="region of interest" description="Disordered" evidence="13">
    <location>
        <begin position="661"/>
        <end position="726"/>
    </location>
</feature>
<keyword evidence="9 12" id="KW-0175">Coiled coil</keyword>
<dbReference type="Proteomes" id="UP001153269">
    <property type="component" value="Unassembled WGS sequence"/>
</dbReference>
<keyword evidence="5" id="KW-0677">Repeat</keyword>
<dbReference type="GO" id="GO:0008270">
    <property type="term" value="F:zinc ion binding"/>
    <property type="evidence" value="ECO:0007669"/>
    <property type="project" value="UniProtKB-KW"/>
</dbReference>
<dbReference type="GO" id="GO:0006325">
    <property type="term" value="P:chromatin organization"/>
    <property type="evidence" value="ECO:0007669"/>
    <property type="project" value="UniProtKB-KW"/>
</dbReference>
<evidence type="ECO:0000256" key="5">
    <source>
        <dbReference type="ARBA" id="ARBA00022737"/>
    </source>
</evidence>
<dbReference type="PROSITE" id="PS51050">
    <property type="entry name" value="ZF_CW"/>
    <property type="match status" value="1"/>
</dbReference>
<dbReference type="InterPro" id="IPR036322">
    <property type="entry name" value="WD40_repeat_dom_sf"/>
</dbReference>
<comment type="similarity">
    <text evidence="2">Belongs to the WD repeat HIR1 family.</text>
</comment>
<comment type="subcellular location">
    <subcellularLocation>
        <location evidence="1">Nucleus</location>
    </subcellularLocation>
</comment>
<dbReference type="AlphaFoldDB" id="A0A9N7YD02"/>
<evidence type="ECO:0000256" key="8">
    <source>
        <dbReference type="ARBA" id="ARBA00022853"/>
    </source>
</evidence>
<dbReference type="SUPFAM" id="SSF55874">
    <property type="entry name" value="ATPase domain of HSP90 chaperone/DNA topoisomerase II/histidine kinase"/>
    <property type="match status" value="1"/>
</dbReference>
<feature type="compositionally biased region" description="Basic and acidic residues" evidence="13">
    <location>
        <begin position="456"/>
        <end position="497"/>
    </location>
</feature>
<feature type="repeat" description="WD" evidence="11">
    <location>
        <begin position="1218"/>
        <end position="1259"/>
    </location>
</feature>
<evidence type="ECO:0000313" key="16">
    <source>
        <dbReference type="Proteomes" id="UP001153269"/>
    </source>
</evidence>
<feature type="region of interest" description="Disordered" evidence="13">
    <location>
        <begin position="555"/>
        <end position="574"/>
    </location>
</feature>
<evidence type="ECO:0000256" key="2">
    <source>
        <dbReference type="ARBA" id="ARBA00007306"/>
    </source>
</evidence>
<proteinExistence type="inferred from homology"/>
<feature type="compositionally biased region" description="Acidic residues" evidence="13">
    <location>
        <begin position="437"/>
        <end position="448"/>
    </location>
</feature>
<evidence type="ECO:0000259" key="14">
    <source>
        <dbReference type="PROSITE" id="PS51050"/>
    </source>
</evidence>
<dbReference type="Pfam" id="PF07496">
    <property type="entry name" value="zf-CW"/>
    <property type="match status" value="1"/>
</dbReference>
<keyword evidence="16" id="KW-1185">Reference proteome</keyword>
<name>A0A9N7YD02_PLEPL</name>
<keyword evidence="7" id="KW-0862">Zinc</keyword>
<reference evidence="15" key="1">
    <citation type="submission" date="2020-03" db="EMBL/GenBank/DDBJ databases">
        <authorList>
            <person name="Weist P."/>
        </authorList>
    </citation>
    <scope>NUCLEOTIDE SEQUENCE</scope>
</reference>
<dbReference type="PROSITE" id="PS50082">
    <property type="entry name" value="WD_REPEATS_2"/>
    <property type="match status" value="3"/>
</dbReference>
<dbReference type="PROSITE" id="PS50294">
    <property type="entry name" value="WD_REPEATS_REGION"/>
    <property type="match status" value="2"/>
</dbReference>
<dbReference type="PANTHER" id="PTHR23336">
    <property type="entry name" value="ZINC FINGER CW-TYPE COILED-COIL DOMAIN PROTEIN 3"/>
    <property type="match status" value="1"/>
</dbReference>
<dbReference type="PANTHER" id="PTHR23336:SF17">
    <property type="entry name" value="MORC FAMILY CW-TYPE ZINC FINGER PROTEIN 3"/>
    <property type="match status" value="1"/>
</dbReference>
<dbReference type="PROSITE" id="PS00678">
    <property type="entry name" value="WD_REPEATS_1"/>
    <property type="match status" value="1"/>
</dbReference>
<feature type="region of interest" description="Disordered" evidence="13">
    <location>
        <begin position="435"/>
        <end position="536"/>
    </location>
</feature>
<feature type="compositionally biased region" description="Low complexity" evidence="13">
    <location>
        <begin position="959"/>
        <end position="985"/>
    </location>
</feature>
<dbReference type="InterPro" id="IPR041006">
    <property type="entry name" value="Morc_S5"/>
</dbReference>
<organism evidence="15 16">
    <name type="scientific">Pleuronectes platessa</name>
    <name type="common">European plaice</name>
    <dbReference type="NCBI Taxonomy" id="8262"/>
    <lineage>
        <taxon>Eukaryota</taxon>
        <taxon>Metazoa</taxon>
        <taxon>Chordata</taxon>
        <taxon>Craniata</taxon>
        <taxon>Vertebrata</taxon>
        <taxon>Euteleostomi</taxon>
        <taxon>Actinopterygii</taxon>
        <taxon>Neopterygii</taxon>
        <taxon>Teleostei</taxon>
        <taxon>Neoteleostei</taxon>
        <taxon>Acanthomorphata</taxon>
        <taxon>Carangaria</taxon>
        <taxon>Pleuronectiformes</taxon>
        <taxon>Pleuronectoidei</taxon>
        <taxon>Pleuronectidae</taxon>
        <taxon>Pleuronectes</taxon>
    </lineage>
</organism>
<dbReference type="SUPFAM" id="SSF50978">
    <property type="entry name" value="WD40 repeat-like"/>
    <property type="match status" value="1"/>
</dbReference>
<feature type="repeat" description="WD" evidence="11">
    <location>
        <begin position="1112"/>
        <end position="1153"/>
    </location>
</feature>
<dbReference type="Pfam" id="PF13589">
    <property type="entry name" value="HATPase_c_3"/>
    <property type="match status" value="1"/>
</dbReference>
<feature type="domain" description="CW-type" evidence="14">
    <location>
        <begin position="391"/>
        <end position="443"/>
    </location>
</feature>
<dbReference type="Gene3D" id="3.30.40.100">
    <property type="match status" value="1"/>
</dbReference>
<keyword evidence="4" id="KW-0479">Metal-binding</keyword>
<dbReference type="Gene3D" id="3.30.565.10">
    <property type="entry name" value="Histidine kinase-like ATPase, C-terminal domain"/>
    <property type="match status" value="1"/>
</dbReference>
<protein>
    <recommendedName>
        <fullName evidence="14">CW-type domain-containing protein</fullName>
    </recommendedName>
</protein>